<name>R7ZY48_9BACT</name>
<comment type="caution">
    <text evidence="1">The sequence shown here is derived from an EMBL/GenBank/DDBJ whole genome shotgun (WGS) entry which is preliminary data.</text>
</comment>
<keyword evidence="2" id="KW-1185">Reference proteome</keyword>
<dbReference type="EMBL" id="AQHR01000020">
    <property type="protein sequence ID" value="EON79070.1"/>
    <property type="molecule type" value="Genomic_DNA"/>
</dbReference>
<reference evidence="1 2" key="1">
    <citation type="submission" date="2013-02" db="EMBL/GenBank/DDBJ databases">
        <title>A novel strain isolated from Lonar lake, Maharashtra, India.</title>
        <authorList>
            <person name="Singh A."/>
        </authorList>
    </citation>
    <scope>NUCLEOTIDE SEQUENCE [LARGE SCALE GENOMIC DNA]</scope>
    <source>
        <strain evidence="1 2">AK24</strain>
    </source>
</reference>
<organism evidence="1 2">
    <name type="scientific">Lunatimonas lonarensis</name>
    <dbReference type="NCBI Taxonomy" id="1232681"/>
    <lineage>
        <taxon>Bacteria</taxon>
        <taxon>Pseudomonadati</taxon>
        <taxon>Bacteroidota</taxon>
        <taxon>Cytophagia</taxon>
        <taxon>Cytophagales</taxon>
        <taxon>Cyclobacteriaceae</taxon>
    </lineage>
</organism>
<protein>
    <submittedName>
        <fullName evidence="1">Uncharacterized protein</fullName>
    </submittedName>
</protein>
<accession>R7ZY48</accession>
<proteinExistence type="predicted"/>
<dbReference type="Proteomes" id="UP000013909">
    <property type="component" value="Unassembled WGS sequence"/>
</dbReference>
<dbReference type="STRING" id="1232681.ADIS_0487"/>
<evidence type="ECO:0000313" key="2">
    <source>
        <dbReference type="Proteomes" id="UP000013909"/>
    </source>
</evidence>
<dbReference type="AlphaFoldDB" id="R7ZY48"/>
<sequence>MARAAKGDNNLVLVRNKLPFPIGIQRIFGLQQQLVKVAPAPGLCFHHVNEKV</sequence>
<evidence type="ECO:0000313" key="1">
    <source>
        <dbReference type="EMBL" id="EON79070.1"/>
    </source>
</evidence>
<gene>
    <name evidence="1" type="ORF">ADIS_0487</name>
</gene>